<dbReference type="OrthoDB" id="539213at2759"/>
<dbReference type="PROSITE" id="PS50297">
    <property type="entry name" value="ANK_REP_REGION"/>
    <property type="match status" value="1"/>
</dbReference>
<keyword evidence="5" id="KW-1185">Reference proteome</keyword>
<dbReference type="SMART" id="SM00248">
    <property type="entry name" value="ANK"/>
    <property type="match status" value="5"/>
</dbReference>
<dbReference type="PANTHER" id="PTHR24198">
    <property type="entry name" value="ANKYRIN REPEAT AND PROTEIN KINASE DOMAIN-CONTAINING PROTEIN"/>
    <property type="match status" value="1"/>
</dbReference>
<dbReference type="STRING" id="1448308.A0A2T2NHU0"/>
<evidence type="ECO:0000313" key="5">
    <source>
        <dbReference type="Proteomes" id="UP000240883"/>
    </source>
</evidence>
<dbReference type="InterPro" id="IPR002110">
    <property type="entry name" value="Ankyrin_rpt"/>
</dbReference>
<dbReference type="PANTHER" id="PTHR24198:SF165">
    <property type="entry name" value="ANKYRIN REPEAT-CONTAINING PROTEIN-RELATED"/>
    <property type="match status" value="1"/>
</dbReference>
<reference evidence="4 5" key="1">
    <citation type="journal article" date="2018" name="Front. Microbiol.">
        <title>Genome-Wide Analysis of Corynespora cassiicola Leaf Fall Disease Putative Effectors.</title>
        <authorList>
            <person name="Lopez D."/>
            <person name="Ribeiro S."/>
            <person name="Label P."/>
            <person name="Fumanal B."/>
            <person name="Venisse J.S."/>
            <person name="Kohler A."/>
            <person name="de Oliveira R.R."/>
            <person name="Labutti K."/>
            <person name="Lipzen A."/>
            <person name="Lail K."/>
            <person name="Bauer D."/>
            <person name="Ohm R.A."/>
            <person name="Barry K.W."/>
            <person name="Spatafora J."/>
            <person name="Grigoriev I.V."/>
            <person name="Martin F.M."/>
            <person name="Pujade-Renaud V."/>
        </authorList>
    </citation>
    <scope>NUCLEOTIDE SEQUENCE [LARGE SCALE GENOMIC DNA]</scope>
    <source>
        <strain evidence="4 5">Philippines</strain>
    </source>
</reference>
<proteinExistence type="predicted"/>
<evidence type="ECO:0000256" key="1">
    <source>
        <dbReference type="ARBA" id="ARBA00022737"/>
    </source>
</evidence>
<accession>A0A2T2NHU0</accession>
<dbReference type="Gene3D" id="1.25.40.20">
    <property type="entry name" value="Ankyrin repeat-containing domain"/>
    <property type="match status" value="2"/>
</dbReference>
<dbReference type="PROSITE" id="PS50088">
    <property type="entry name" value="ANK_REPEAT"/>
    <property type="match status" value="1"/>
</dbReference>
<organism evidence="4 5">
    <name type="scientific">Corynespora cassiicola Philippines</name>
    <dbReference type="NCBI Taxonomy" id="1448308"/>
    <lineage>
        <taxon>Eukaryota</taxon>
        <taxon>Fungi</taxon>
        <taxon>Dikarya</taxon>
        <taxon>Ascomycota</taxon>
        <taxon>Pezizomycotina</taxon>
        <taxon>Dothideomycetes</taxon>
        <taxon>Pleosporomycetidae</taxon>
        <taxon>Pleosporales</taxon>
        <taxon>Corynesporascaceae</taxon>
        <taxon>Corynespora</taxon>
    </lineage>
</organism>
<dbReference type="Pfam" id="PF00023">
    <property type="entry name" value="Ank"/>
    <property type="match status" value="1"/>
</dbReference>
<dbReference type="Pfam" id="PF13857">
    <property type="entry name" value="Ank_5"/>
    <property type="match status" value="1"/>
</dbReference>
<evidence type="ECO:0000313" key="4">
    <source>
        <dbReference type="EMBL" id="PSN65005.1"/>
    </source>
</evidence>
<dbReference type="SUPFAM" id="SSF48403">
    <property type="entry name" value="Ankyrin repeat"/>
    <property type="match status" value="1"/>
</dbReference>
<dbReference type="InterPro" id="IPR036770">
    <property type="entry name" value="Ankyrin_rpt-contain_sf"/>
</dbReference>
<dbReference type="EMBL" id="KZ678137">
    <property type="protein sequence ID" value="PSN65005.1"/>
    <property type="molecule type" value="Genomic_DNA"/>
</dbReference>
<protein>
    <submittedName>
        <fullName evidence="4">Ankyrin</fullName>
    </submittedName>
</protein>
<keyword evidence="2 3" id="KW-0040">ANK repeat</keyword>
<keyword evidence="1" id="KW-0677">Repeat</keyword>
<sequence length="512" mass="58439">MTKAKDRFHTIRSDIDAHLGMDEFDLGNLADYYFANPKEDIPATLTKWINSLEDEVIKRIKGSLLSGQQIGYSPLLLGSVKEVIINANRECPLCSSDPFWAHSLSSKSLSFLRIRISFLRGLQCCSLHEKNVEKEVHNTLQSLANTCLSIRSILDRLGLKFPSLYDSRPLPIYLPEKDLKMLFKQDTGGLLPSIDIFGRSLPHIHLDLKKYDHLSDFSHVDKTFVNSRDLFGRTPLHVACQYDQYIVVEKLLHSGADPSAILSYGHKSSALHFAAVHESRFALRTLLEQEEIDLNIEDFHGRTALCTAIEKRNHAAVDLLVQKVDVNAGHRLPLSEAIIKIDTCLVQKLIDAGADIGKEYNRDHSLLDLALGVEEGDFYFSVIKIMVKQKEQKGNYNDRNSTLVLFWCVQSELLEAAKYVFDRADPNARDEDSQTPLMIAAHRGCADMVEFFVRAQPKVDLWLRDKNGKNALDLARERDCRWREYKYGWIVAILEQEERQRPNEPVEMTWDV</sequence>
<evidence type="ECO:0000256" key="3">
    <source>
        <dbReference type="PROSITE-ProRule" id="PRU00023"/>
    </source>
</evidence>
<name>A0A2T2NHU0_CORCC</name>
<gene>
    <name evidence="4" type="ORF">BS50DRAFT_49276</name>
</gene>
<evidence type="ECO:0000256" key="2">
    <source>
        <dbReference type="ARBA" id="ARBA00023043"/>
    </source>
</evidence>
<dbReference type="Proteomes" id="UP000240883">
    <property type="component" value="Unassembled WGS sequence"/>
</dbReference>
<dbReference type="AlphaFoldDB" id="A0A2T2NHU0"/>
<dbReference type="Pfam" id="PF12796">
    <property type="entry name" value="Ank_2"/>
    <property type="match status" value="1"/>
</dbReference>
<feature type="repeat" description="ANK" evidence="3">
    <location>
        <begin position="231"/>
        <end position="263"/>
    </location>
</feature>